<dbReference type="AlphaFoldDB" id="A0A3F3H0V2"/>
<feature type="transmembrane region" description="Helical" evidence="1">
    <location>
        <begin position="26"/>
        <end position="49"/>
    </location>
</feature>
<dbReference type="RefSeq" id="WP_158531850.1">
    <property type="nucleotide sequence ID" value="NZ_BOJU01000002.1"/>
</dbReference>
<dbReference type="EMBL" id="CAUZLT010000001">
    <property type="protein sequence ID" value="CAK1229496.1"/>
    <property type="molecule type" value="Genomic_DNA"/>
</dbReference>
<name>A0A3F3H0V2_9LACO</name>
<protein>
    <submittedName>
        <fullName evidence="3">Uncharacterized protein</fullName>
    </submittedName>
</protein>
<keyword evidence="4" id="KW-1185">Reference proteome</keyword>
<dbReference type="EMBL" id="DF968078">
    <property type="protein sequence ID" value="GAP03692.1"/>
    <property type="molecule type" value="Genomic_DNA"/>
</dbReference>
<reference evidence="3" key="1">
    <citation type="journal article" date="2015" name="BMC Genomics">
        <title>Comparative genomics of Fructobacillus spp. and Leuconostoc spp. reveals niche-specific evolution of Fructobacillus spp.</title>
        <authorList>
            <person name="Endo A."/>
            <person name="Tanizawa Y."/>
            <person name="Tanaka N."/>
            <person name="Maeno S."/>
            <person name="Kumar H."/>
            <person name="Shiwa Y."/>
            <person name="Okada S."/>
            <person name="Yoshikawa H."/>
            <person name="Dicks L."/>
            <person name="Nakagawa J."/>
            <person name="Arita M."/>
        </authorList>
    </citation>
    <scope>NUCLEOTIDE SEQUENCE [LARGE SCALE GENOMIC DNA]</scope>
    <source>
        <strain evidence="3">F214-1</strain>
    </source>
</reference>
<evidence type="ECO:0000313" key="2">
    <source>
        <dbReference type="EMBL" id="CAK1229496.1"/>
    </source>
</evidence>
<keyword evidence="1" id="KW-1133">Transmembrane helix</keyword>
<sequence>MLEKLTRITVMSIEVSRQKSNSGGKVFFFLNKIHGFVIFLALFVGWVSVNGGGIGGK</sequence>
<reference evidence="2 4" key="2">
    <citation type="submission" date="2023-10" db="EMBL/GenBank/DDBJ databases">
        <authorList>
            <person name="Botero Cardona J."/>
        </authorList>
    </citation>
    <scope>NUCLEOTIDE SEQUENCE [LARGE SCALE GENOMIC DNA]</scope>
    <source>
        <strain evidence="2 4">R-53137</strain>
    </source>
</reference>
<gene>
    <name evidence="3" type="ORF">FTRO_0012390</name>
    <name evidence="2" type="ORF">R53137_KAKDMLNK_00282</name>
</gene>
<evidence type="ECO:0000256" key="1">
    <source>
        <dbReference type="SAM" id="Phobius"/>
    </source>
</evidence>
<evidence type="ECO:0000313" key="4">
    <source>
        <dbReference type="Proteomes" id="UP001314262"/>
    </source>
</evidence>
<keyword evidence="1" id="KW-0812">Transmembrane</keyword>
<dbReference type="Proteomes" id="UP001314262">
    <property type="component" value="Unassembled WGS sequence"/>
</dbReference>
<proteinExistence type="predicted"/>
<organism evidence="3">
    <name type="scientific">Fructobacillus tropaeoli</name>
    <dbReference type="NCBI Taxonomy" id="709323"/>
    <lineage>
        <taxon>Bacteria</taxon>
        <taxon>Bacillati</taxon>
        <taxon>Bacillota</taxon>
        <taxon>Bacilli</taxon>
        <taxon>Lactobacillales</taxon>
        <taxon>Lactobacillaceae</taxon>
        <taxon>Fructobacillus</taxon>
    </lineage>
</organism>
<accession>A0A3F3H0V2</accession>
<evidence type="ECO:0000313" key="3">
    <source>
        <dbReference type="EMBL" id="GAP03692.1"/>
    </source>
</evidence>
<keyword evidence="1" id="KW-0472">Membrane</keyword>
<dbReference type="Proteomes" id="UP000064514">
    <property type="component" value="Unassembled WGS sequence"/>
</dbReference>